<evidence type="ECO:0000259" key="5">
    <source>
        <dbReference type="Pfam" id="PF24645"/>
    </source>
</evidence>
<protein>
    <recommendedName>
        <fullName evidence="8">Riboflavin biosynthesis intermediates N-glycosidase</fullName>
    </recommendedName>
</protein>
<dbReference type="InterPro" id="IPR012816">
    <property type="entry name" value="NADAR"/>
</dbReference>
<dbReference type="CDD" id="cd15457">
    <property type="entry name" value="NADAR"/>
    <property type="match status" value="1"/>
</dbReference>
<evidence type="ECO:0008006" key="8">
    <source>
        <dbReference type="Google" id="ProtNLM"/>
    </source>
</evidence>
<dbReference type="Pfam" id="PF24644">
    <property type="entry name" value="DUF7638"/>
    <property type="match status" value="1"/>
</dbReference>
<dbReference type="Proteomes" id="UP000612282">
    <property type="component" value="Unassembled WGS sequence"/>
</dbReference>
<proteinExistence type="predicted"/>
<organism evidence="6 7">
    <name type="scientific">Actinoplanes couchii</name>
    <dbReference type="NCBI Taxonomy" id="403638"/>
    <lineage>
        <taxon>Bacteria</taxon>
        <taxon>Bacillati</taxon>
        <taxon>Actinomycetota</taxon>
        <taxon>Actinomycetes</taxon>
        <taxon>Micromonosporales</taxon>
        <taxon>Micromonosporaceae</taxon>
        <taxon>Actinoplanes</taxon>
    </lineage>
</organism>
<evidence type="ECO:0000259" key="3">
    <source>
        <dbReference type="Pfam" id="PF08719"/>
    </source>
</evidence>
<keyword evidence="7" id="KW-1185">Reference proteome</keyword>
<evidence type="ECO:0000256" key="2">
    <source>
        <dbReference type="ARBA" id="ARBA00000751"/>
    </source>
</evidence>
<dbReference type="InterPro" id="IPR037238">
    <property type="entry name" value="YbiA-like_sf"/>
</dbReference>
<sequence length="387" mass="43179">MPESTPTWRTVDGDVVHGLQRLIYTSEYDAIRKVHRYRLEHLRYFADGRVSWGYGSGTDLAGLRAALADGTLVLRPPEGTEVFVPGLGPVTIGPAEQRWTAEMLLGDLADELDRLNDRPDSSHRAYTAFVDYAEEPTPVLLEAARAAYLAIPEHRRIFFLGDMDQNDVPARVLLAADGDRIAARAHGRTLVVSPKKRDWALDYFRRERPALERWEARRTADGPEIAAAAPVTFGRRHWPNGWPADPGVEVLQNGYPAAVVHDGREYRSVEHAYWALSTDDPAWHDRIAAADRGHDARTAGMEAPRRPDWAERRLAVMLELLRDKYRRNPAVAAVLLGTGDARLLAGDAESRYWSVSGQEGTNWVGRLLEVARSELAADAVRDSRPAS</sequence>
<comment type="caution">
    <text evidence="6">The sequence shown here is derived from an EMBL/GenBank/DDBJ whole genome shotgun (WGS) entry which is preliminary data.</text>
</comment>
<gene>
    <name evidence="6" type="ORF">Aco03nite_007790</name>
</gene>
<dbReference type="Pfam" id="PF24645">
    <property type="entry name" value="DUF7639"/>
    <property type="match status" value="1"/>
</dbReference>
<dbReference type="InterPro" id="IPR056056">
    <property type="entry name" value="DUF7639"/>
</dbReference>
<dbReference type="SUPFAM" id="SSF143990">
    <property type="entry name" value="YbiA-like"/>
    <property type="match status" value="1"/>
</dbReference>
<accession>A0ABQ3X1H2</accession>
<feature type="domain" description="NADAR" evidence="3">
    <location>
        <begin position="254"/>
        <end position="375"/>
    </location>
</feature>
<dbReference type="RefSeq" id="WP_203793172.1">
    <property type="nucleotide sequence ID" value="NZ_BAAAQE010000054.1"/>
</dbReference>
<evidence type="ECO:0000256" key="1">
    <source>
        <dbReference type="ARBA" id="ARBA00000022"/>
    </source>
</evidence>
<dbReference type="InterPro" id="IPR056055">
    <property type="entry name" value="DUF7638"/>
</dbReference>
<dbReference type="EMBL" id="BOMG01000014">
    <property type="protein sequence ID" value="GID52375.1"/>
    <property type="molecule type" value="Genomic_DNA"/>
</dbReference>
<name>A0ABQ3X1H2_9ACTN</name>
<evidence type="ECO:0000313" key="6">
    <source>
        <dbReference type="EMBL" id="GID52375.1"/>
    </source>
</evidence>
<evidence type="ECO:0000313" key="7">
    <source>
        <dbReference type="Proteomes" id="UP000612282"/>
    </source>
</evidence>
<feature type="domain" description="DUF7639" evidence="5">
    <location>
        <begin position="120"/>
        <end position="214"/>
    </location>
</feature>
<feature type="domain" description="DUF7638" evidence="4">
    <location>
        <begin position="6"/>
        <end position="119"/>
    </location>
</feature>
<dbReference type="Gene3D" id="1.10.357.40">
    <property type="entry name" value="YbiA-like"/>
    <property type="match status" value="1"/>
</dbReference>
<reference evidence="6 7" key="1">
    <citation type="submission" date="2021-01" db="EMBL/GenBank/DDBJ databases">
        <title>Whole genome shotgun sequence of Actinoplanes couchii NBRC 106145.</title>
        <authorList>
            <person name="Komaki H."/>
            <person name="Tamura T."/>
        </authorList>
    </citation>
    <scope>NUCLEOTIDE SEQUENCE [LARGE SCALE GENOMIC DNA]</scope>
    <source>
        <strain evidence="6 7">NBRC 106145</strain>
    </source>
</reference>
<evidence type="ECO:0000259" key="4">
    <source>
        <dbReference type="Pfam" id="PF24644"/>
    </source>
</evidence>
<dbReference type="Pfam" id="PF08719">
    <property type="entry name" value="NADAR"/>
    <property type="match status" value="1"/>
</dbReference>
<comment type="catalytic activity">
    <reaction evidence="1">
        <text>5-amino-6-(5-phospho-D-ribosylamino)uracil + H2O = 5,6-diaminouracil + D-ribose 5-phosphate</text>
        <dbReference type="Rhea" id="RHEA:55020"/>
        <dbReference type="ChEBI" id="CHEBI:15377"/>
        <dbReference type="ChEBI" id="CHEBI:46252"/>
        <dbReference type="ChEBI" id="CHEBI:58453"/>
        <dbReference type="ChEBI" id="CHEBI:78346"/>
    </reaction>
</comment>
<comment type="catalytic activity">
    <reaction evidence="2">
        <text>2,5-diamino-6-hydroxy-4-(5-phosphoribosylamino)-pyrimidine + H2O = 2,5,6-triamino-4-hydroxypyrimidine + D-ribose 5-phosphate</text>
        <dbReference type="Rhea" id="RHEA:23436"/>
        <dbReference type="ChEBI" id="CHEBI:15377"/>
        <dbReference type="ChEBI" id="CHEBI:58614"/>
        <dbReference type="ChEBI" id="CHEBI:78346"/>
        <dbReference type="ChEBI" id="CHEBI:137796"/>
    </reaction>
</comment>